<feature type="transmembrane region" description="Helical" evidence="1">
    <location>
        <begin position="1615"/>
        <end position="1635"/>
    </location>
</feature>
<dbReference type="EMBL" id="CAADRA010006923">
    <property type="protein sequence ID" value="VFT97318.1"/>
    <property type="molecule type" value="Genomic_DNA"/>
</dbReference>
<feature type="transmembrane region" description="Helical" evidence="1">
    <location>
        <begin position="814"/>
        <end position="836"/>
    </location>
</feature>
<feature type="transmembrane region" description="Helical" evidence="1">
    <location>
        <begin position="1575"/>
        <end position="1595"/>
    </location>
</feature>
<name>A0A485LFJ5_9STRA</name>
<dbReference type="EMBL" id="VJMH01006897">
    <property type="protein sequence ID" value="KAF0687654.1"/>
    <property type="molecule type" value="Genomic_DNA"/>
</dbReference>
<feature type="transmembrane region" description="Helical" evidence="1">
    <location>
        <begin position="758"/>
        <end position="777"/>
    </location>
</feature>
<feature type="transmembrane region" description="Helical" evidence="1">
    <location>
        <begin position="681"/>
        <end position="703"/>
    </location>
</feature>
<feature type="transmembrane region" description="Helical" evidence="1">
    <location>
        <begin position="972"/>
        <end position="994"/>
    </location>
</feature>
<feature type="transmembrane region" description="Helical" evidence="1">
    <location>
        <begin position="1752"/>
        <end position="1769"/>
    </location>
</feature>
<feature type="transmembrane region" description="Helical" evidence="1">
    <location>
        <begin position="640"/>
        <end position="660"/>
    </location>
</feature>
<feature type="transmembrane region" description="Helical" evidence="1">
    <location>
        <begin position="1697"/>
        <end position="1715"/>
    </location>
</feature>
<keyword evidence="4" id="KW-1185">Reference proteome</keyword>
<keyword evidence="1" id="KW-1133">Transmembrane helix</keyword>
<sequence>MLPGAIAENETLQSFVRPIQDAVDATDLVNASIVVTSNQSAAPTANRTKRRRQTRRAVEVLLGYLYIVGTLTASVSYLSLLASSLTNDLWWPSLNATGVQSYLIDLVNAGLTANASTSLFAPGLPQDYSQVETFIALSPTYARSLLDAPWTDLAVVISSLRATPSPETTLSTQFCWVDFDRVWDVAHTDRRQARCNRFYTANAAMYWETIVRNVDFDEWTARVGGPTGAFTATIGHALQKSTAGKAWLYSVAHASLAVVDEAAYWRQHAITFFQVSYSNVNQQGIDETIAVVNSFGLTQHVTLKRVVFKTRGSDWTTAFMCWGPSNDLGFAQAYGYSLVRSDPAHVRFLATPCPTSINCDTPNFGQAFGLNDTAPFVELARAALGPFGSVDLFLVAVPSSLQALATTFHAAFAAGLASTDNEFRAAVAAVPTLPMDPVPRSWATDPTMRYMGGDPTCPARLPLPFVQSSFGFNGACTHQTRHTVTAGATNLVFAMLSAAPRGEATASSCALCPTLMSNCMMTSSAAIAAVAALPPIDGWAMLVAAAVADVASIAPKFIQYGVSASGTPTFFQHEMLLPPSDAYANWNVFGWLYLLDWALGLREVVSFQGDVNTFALVSDAYAPFPAQAQPLEIPRTACQYLWYLSLYVSACLLSVGFLLLAYGAAESFSIAGRSLLQFNRLVGAVWVGRPFLVLRGMTALILMSTSPVAFERVHDSISRFRFASRPLVDSMVVAGEATWLTYVANDILLPLFPIEHAVAAPLTSLVMFLLGTFFDFFRPFEATMTLTRTCTPLHVDATIVCSSGQVALGDISRVVWFLAANVAVMVTVYAVTRMVVLCRASDDPRCPTSHLLLSGTAEACFAATRTGVLIGREEDDDDDDEFLVIDDGTLQLDQVECAMAGLLCFGSSIFDLKLWTFVHDPLHWGDHQRTNDRSSVRKVFRPPNLLPTYDGPVQWVRDGGLMAPTSSRWHTLTAFAGLAYLCLTLLGSVSYILVSDVNMSNDFWWASFNGTGAHLYLSNFFNDNAVLRPALGVVRLDDNRFLDPTFDYSGNATTTAVPQLYAASVQIDQSHALEAVVRGLRTMDACLIPWIATQYCWLDFARSWTMARTSARQARCLNAYVTNGAVYLESVLRNAHWPQLRSCWGTSLDVGIGAAMAKSSNKGAAWWAQVQTIQTADADEATYWTTAAGIVHFTPDWQNYKMLGVVETYSIENAFGFSYAMTLKRSHSSFLGGVQTSFIFSWPFACDLWAVVAPNTLLTNTSLVRPMASSAASFPNMQAVLVQNGTLTVPPGGGLAAVQSRLGPFGSIDIHHVPIPASLVRFYTTTRDRLFTSIRTNAAIRDAYALLRDSPQYSPVPRPWLQATNLVGAGGNLLCPDVAGSPFSYGLYWFTGFISSCGIASTGDGVTPTKLHTLLGVLATHMLDANDTDVVASSQLVTWIDPALWLAHVRPAIAFWRNTSLFAVDTFHADVVALARAAAADLGGISVAQYALNTSAPSPDVVSLLTTPLLDPTQPDYAIFAWLYFFEWLEMRREVLAVHGDVDSLTLVSSALQPERGAFNSLEVPRNVAATLRLACIYITATLALVALLATVYLVSSHLATEGLNLFEFNRVVGLVWIGRPLLLLRGVTAIALLATAKLELTRADGLTFWEEPRDATVLARVQSSFKTVLASGEGCWLVFVATDVLTPVTRHYTSTYAIKTSVMVWVAAAALSFASPLTHAAVVQRTCTPEAVDFQFVCSAGSVTIGSAARFYLFVGLPAAAAVGCFLVDRLRFPRLKHSQLPPPHPSFLLSSTAKYMYEARRWTLDGVYHLDPASAAMNGLLSFRHGDRIALFDVKTWKVMVVGLPECRREIFDVLGLPHLHMAVPLIE</sequence>
<evidence type="ECO:0000313" key="3">
    <source>
        <dbReference type="EMBL" id="VFT97318.1"/>
    </source>
</evidence>
<keyword evidence="1" id="KW-0472">Membrane</keyword>
<evidence type="ECO:0000313" key="4">
    <source>
        <dbReference type="Proteomes" id="UP000332933"/>
    </source>
</evidence>
<protein>
    <submittedName>
        <fullName evidence="3">Aste57867_20638 protein</fullName>
    </submittedName>
</protein>
<organism evidence="3 4">
    <name type="scientific">Aphanomyces stellatus</name>
    <dbReference type="NCBI Taxonomy" id="120398"/>
    <lineage>
        <taxon>Eukaryota</taxon>
        <taxon>Sar</taxon>
        <taxon>Stramenopiles</taxon>
        <taxon>Oomycota</taxon>
        <taxon>Saprolegniomycetes</taxon>
        <taxon>Saprolegniales</taxon>
        <taxon>Verrucalvaceae</taxon>
        <taxon>Aphanomyces</taxon>
    </lineage>
</organism>
<proteinExistence type="predicted"/>
<evidence type="ECO:0000256" key="1">
    <source>
        <dbReference type="SAM" id="Phobius"/>
    </source>
</evidence>
<feature type="transmembrane region" description="Helical" evidence="1">
    <location>
        <begin position="57"/>
        <end position="78"/>
    </location>
</feature>
<accession>A0A485LFJ5</accession>
<reference evidence="3 4" key="1">
    <citation type="submission" date="2019-03" db="EMBL/GenBank/DDBJ databases">
        <authorList>
            <person name="Gaulin E."/>
            <person name="Dumas B."/>
        </authorList>
    </citation>
    <scope>NUCLEOTIDE SEQUENCE [LARGE SCALE GENOMIC DNA]</scope>
    <source>
        <strain evidence="3">CBS 568.67</strain>
    </source>
</reference>
<dbReference type="OrthoDB" id="78771at2759"/>
<evidence type="ECO:0000313" key="2">
    <source>
        <dbReference type="EMBL" id="KAF0687654.1"/>
    </source>
</evidence>
<dbReference type="Proteomes" id="UP000332933">
    <property type="component" value="Unassembled WGS sequence"/>
</dbReference>
<keyword evidence="1" id="KW-0812">Transmembrane</keyword>
<reference evidence="2" key="2">
    <citation type="submission" date="2019-06" db="EMBL/GenBank/DDBJ databases">
        <title>Genomics analysis of Aphanomyces spp. identifies a new class of oomycete effector associated with host adaptation.</title>
        <authorList>
            <person name="Gaulin E."/>
        </authorList>
    </citation>
    <scope>NUCLEOTIDE SEQUENCE</scope>
    <source>
        <strain evidence="2">CBS 578.67</strain>
    </source>
</reference>
<gene>
    <name evidence="3" type="primary">Aste57867_20638</name>
    <name evidence="2" type="ORF">As57867_020570</name>
    <name evidence="3" type="ORF">ASTE57867_20638</name>
</gene>